<dbReference type="PANTHER" id="PTHR43768:SF3">
    <property type="entry name" value="TREHALOSE 6-PHOSPHATE PHOSPHATASE"/>
    <property type="match status" value="1"/>
</dbReference>
<evidence type="ECO:0000256" key="1">
    <source>
        <dbReference type="ARBA" id="ARBA00000500"/>
    </source>
</evidence>
<organism evidence="7 8">
    <name type="scientific">Ruicaihuangia caeni</name>
    <dbReference type="NCBI Taxonomy" id="3042517"/>
    <lineage>
        <taxon>Bacteria</taxon>
        <taxon>Bacillati</taxon>
        <taxon>Actinomycetota</taxon>
        <taxon>Actinomycetes</taxon>
        <taxon>Micrococcales</taxon>
        <taxon>Microbacteriaceae</taxon>
        <taxon>Ruicaihuangia</taxon>
    </lineage>
</organism>
<comment type="similarity">
    <text evidence="3 6">Belongs to the trehalose phosphatase family.</text>
</comment>
<keyword evidence="6" id="KW-0460">Magnesium</keyword>
<dbReference type="GO" id="GO:0004805">
    <property type="term" value="F:trehalose-phosphatase activity"/>
    <property type="evidence" value="ECO:0007669"/>
    <property type="project" value="UniProtKB-EC"/>
</dbReference>
<reference evidence="7 8" key="1">
    <citation type="submission" date="2023-04" db="EMBL/GenBank/DDBJ databases">
        <title>Klugiella caeni sp. nov. isolated from the sludge of biochemical tank.</title>
        <authorList>
            <person name="Geng K."/>
        </authorList>
    </citation>
    <scope>NUCLEOTIDE SEQUENCE [LARGE SCALE GENOMIC DNA]</scope>
    <source>
        <strain evidence="7 8">YN-L-19</strain>
    </source>
</reference>
<dbReference type="InterPro" id="IPR003337">
    <property type="entry name" value="Trehalose_PPase"/>
</dbReference>
<comment type="pathway">
    <text evidence="2 6">Glycan biosynthesis; trehalose biosynthesis.</text>
</comment>
<sequence length="261" mass="27594">MTAASLSEALHWVAQVPTLLVALDFDGTLAPEVDDPEQARMLPAAQEAIGRLALLPRTPVALVSGRGLPSLERVAGVTDSVTLVGSHGVEMRYQGRERSLLGTHDLERRRLLGEVLAASVDQHDGVWLEAKPVGFAVHTRLVTHDAAAEAQRSARAAVAASSLSDITERAGKNVLEFAVRPATKGDGIVELRTLTGADAVLFAGDDVTDEDALAALEDGDLGLKCGAPPTHAQFCVPAPADVAEVLLQLAEQRSAYVHRRE</sequence>
<dbReference type="EMBL" id="JASATX010000001">
    <property type="protein sequence ID" value="MDI2097356.1"/>
    <property type="molecule type" value="Genomic_DNA"/>
</dbReference>
<gene>
    <name evidence="7" type="primary">otsB</name>
    <name evidence="7" type="ORF">QF206_00025</name>
</gene>
<evidence type="ECO:0000256" key="2">
    <source>
        <dbReference type="ARBA" id="ARBA00005199"/>
    </source>
</evidence>
<evidence type="ECO:0000256" key="6">
    <source>
        <dbReference type="RuleBase" id="RU361117"/>
    </source>
</evidence>
<dbReference type="PANTHER" id="PTHR43768">
    <property type="entry name" value="TREHALOSE 6-PHOSPHATE PHOSPHATASE"/>
    <property type="match status" value="1"/>
</dbReference>
<dbReference type="AlphaFoldDB" id="A0AAW6T0J5"/>
<dbReference type="InterPro" id="IPR044651">
    <property type="entry name" value="OTSB-like"/>
</dbReference>
<keyword evidence="4 6" id="KW-0378">Hydrolase</keyword>
<proteinExistence type="inferred from homology"/>
<dbReference type="Gene3D" id="3.40.50.1000">
    <property type="entry name" value="HAD superfamily/HAD-like"/>
    <property type="match status" value="1"/>
</dbReference>
<dbReference type="Proteomes" id="UP001321506">
    <property type="component" value="Unassembled WGS sequence"/>
</dbReference>
<dbReference type="GO" id="GO:0046872">
    <property type="term" value="F:metal ion binding"/>
    <property type="evidence" value="ECO:0007669"/>
    <property type="project" value="UniProtKB-KW"/>
</dbReference>
<dbReference type="InterPro" id="IPR023214">
    <property type="entry name" value="HAD_sf"/>
</dbReference>
<name>A0AAW6T0J5_9MICO</name>
<comment type="caution">
    <text evidence="7">The sequence shown here is derived from an EMBL/GenBank/DDBJ whole genome shotgun (WGS) entry which is preliminary data.</text>
</comment>
<comment type="cofactor">
    <cofactor evidence="6">
        <name>Mg(2+)</name>
        <dbReference type="ChEBI" id="CHEBI:18420"/>
    </cofactor>
</comment>
<evidence type="ECO:0000256" key="4">
    <source>
        <dbReference type="ARBA" id="ARBA00022801"/>
    </source>
</evidence>
<dbReference type="Pfam" id="PF02358">
    <property type="entry name" value="Trehalose_PPase"/>
    <property type="match status" value="1"/>
</dbReference>
<evidence type="ECO:0000256" key="5">
    <source>
        <dbReference type="ARBA" id="ARBA00024179"/>
    </source>
</evidence>
<dbReference type="Gene3D" id="3.30.70.1020">
    <property type="entry name" value="Trehalose-6-phosphate phosphatase related protein, domain 2"/>
    <property type="match status" value="1"/>
</dbReference>
<evidence type="ECO:0000313" key="7">
    <source>
        <dbReference type="EMBL" id="MDI2097356.1"/>
    </source>
</evidence>
<evidence type="ECO:0000313" key="8">
    <source>
        <dbReference type="Proteomes" id="UP001321506"/>
    </source>
</evidence>
<keyword evidence="6" id="KW-0479">Metal-binding</keyword>
<dbReference type="NCBIfam" id="TIGR00685">
    <property type="entry name" value="T6PP"/>
    <property type="match status" value="1"/>
</dbReference>
<dbReference type="InterPro" id="IPR036412">
    <property type="entry name" value="HAD-like_sf"/>
</dbReference>
<accession>A0AAW6T0J5</accession>
<dbReference type="SUPFAM" id="SSF56784">
    <property type="entry name" value="HAD-like"/>
    <property type="match status" value="1"/>
</dbReference>
<comment type="catalytic activity">
    <reaction evidence="1 6">
        <text>alpha,alpha-trehalose 6-phosphate + H2O = alpha,alpha-trehalose + phosphate</text>
        <dbReference type="Rhea" id="RHEA:23420"/>
        <dbReference type="ChEBI" id="CHEBI:15377"/>
        <dbReference type="ChEBI" id="CHEBI:16551"/>
        <dbReference type="ChEBI" id="CHEBI:43474"/>
        <dbReference type="ChEBI" id="CHEBI:58429"/>
        <dbReference type="EC" id="3.1.3.12"/>
    </reaction>
</comment>
<dbReference type="GO" id="GO:0005992">
    <property type="term" value="P:trehalose biosynthetic process"/>
    <property type="evidence" value="ECO:0007669"/>
    <property type="project" value="InterPro"/>
</dbReference>
<dbReference type="RefSeq" id="WP_281487158.1">
    <property type="nucleotide sequence ID" value="NZ_JASATX010000001.1"/>
</dbReference>
<keyword evidence="8" id="KW-1185">Reference proteome</keyword>
<comment type="function">
    <text evidence="5 6">Removes the phosphate from trehalose 6-phosphate to produce free trehalose.</text>
</comment>
<dbReference type="NCBIfam" id="TIGR01484">
    <property type="entry name" value="HAD-SF-IIB"/>
    <property type="match status" value="1"/>
</dbReference>
<evidence type="ECO:0000256" key="3">
    <source>
        <dbReference type="ARBA" id="ARBA00008770"/>
    </source>
</evidence>
<dbReference type="InterPro" id="IPR006379">
    <property type="entry name" value="HAD-SF_hydro_IIB"/>
</dbReference>
<dbReference type="EC" id="3.1.3.12" evidence="6"/>
<protein>
    <recommendedName>
        <fullName evidence="6">Trehalose 6-phosphate phosphatase</fullName>
        <ecNumber evidence="6">3.1.3.12</ecNumber>
    </recommendedName>
</protein>